<keyword evidence="1" id="KW-0472">Membrane</keyword>
<keyword evidence="3" id="KW-1185">Reference proteome</keyword>
<feature type="transmembrane region" description="Helical" evidence="1">
    <location>
        <begin position="34"/>
        <end position="57"/>
    </location>
</feature>
<sequence length="221" mass="25294">MLFTTLPLLILHNFITNYIYVVTPVTFGASVGDIYYGLITILLFIYGQVPYIRFLYAEYKGGEASFRDAIYHFLVNGFTVFVFACIVSILTSIGFILLILPGILFLSILFPIPYVAIFEEKSVWKSWKDGWNIGKRHFWKIAILLTLTGLLEFLLCIYVTVQLFNITPSYAAQIITQIVINIIIYPFIVFLMTAFTIKWREALTILSVEEERGKNAEPLSS</sequence>
<feature type="transmembrane region" description="Helical" evidence="1">
    <location>
        <begin position="69"/>
        <end position="89"/>
    </location>
</feature>
<dbReference type="Proteomes" id="UP000188603">
    <property type="component" value="Chromosome"/>
</dbReference>
<dbReference type="EMBL" id="CP019699">
    <property type="protein sequence ID" value="AQS57556.1"/>
    <property type="molecule type" value="Genomic_DNA"/>
</dbReference>
<protein>
    <recommendedName>
        <fullName evidence="4">Glycerophosphoryl diester phosphodiesterase membrane domain-containing protein</fullName>
    </recommendedName>
</protein>
<keyword evidence="1" id="KW-0812">Transmembrane</keyword>
<evidence type="ECO:0008006" key="4">
    <source>
        <dbReference type="Google" id="ProtNLM"/>
    </source>
</evidence>
<feature type="transmembrane region" description="Helical" evidence="1">
    <location>
        <begin position="138"/>
        <end position="164"/>
    </location>
</feature>
<keyword evidence="1" id="KW-1133">Transmembrane helix</keyword>
<name>A0A1U9KC12_9BACL</name>
<gene>
    <name evidence="2" type="ORF">B0W44_13145</name>
</gene>
<dbReference type="STRING" id="1471761.B0W44_13145"/>
<evidence type="ECO:0000313" key="3">
    <source>
        <dbReference type="Proteomes" id="UP000188603"/>
    </source>
</evidence>
<accession>A0A1U9KC12</accession>
<dbReference type="KEGG" id="ntr:B0W44_13145"/>
<organism evidence="2 3">
    <name type="scientific">Novibacillus thermophilus</name>
    <dbReference type="NCBI Taxonomy" id="1471761"/>
    <lineage>
        <taxon>Bacteria</taxon>
        <taxon>Bacillati</taxon>
        <taxon>Bacillota</taxon>
        <taxon>Bacilli</taxon>
        <taxon>Bacillales</taxon>
        <taxon>Thermoactinomycetaceae</taxon>
        <taxon>Novibacillus</taxon>
    </lineage>
</organism>
<evidence type="ECO:0000256" key="1">
    <source>
        <dbReference type="SAM" id="Phobius"/>
    </source>
</evidence>
<dbReference type="AlphaFoldDB" id="A0A1U9KC12"/>
<feature type="transmembrane region" description="Helical" evidence="1">
    <location>
        <begin position="95"/>
        <end position="117"/>
    </location>
</feature>
<dbReference type="OrthoDB" id="2452082at2"/>
<reference evidence="2 3" key="1">
    <citation type="journal article" date="2015" name="Int. J. Syst. Evol. Microbiol.">
        <title>Novibacillus thermophilus gen. nov., sp. nov., a Gram-staining-negative and moderately thermophilic member of the family Thermoactinomycetaceae.</title>
        <authorList>
            <person name="Yang G."/>
            <person name="Chen J."/>
            <person name="Zhou S."/>
        </authorList>
    </citation>
    <scope>NUCLEOTIDE SEQUENCE [LARGE SCALE GENOMIC DNA]</scope>
    <source>
        <strain evidence="2 3">SG-1</strain>
    </source>
</reference>
<feature type="transmembrane region" description="Helical" evidence="1">
    <location>
        <begin position="170"/>
        <end position="197"/>
    </location>
</feature>
<proteinExistence type="predicted"/>
<evidence type="ECO:0000313" key="2">
    <source>
        <dbReference type="EMBL" id="AQS57556.1"/>
    </source>
</evidence>